<gene>
    <name evidence="1" type="ORF">Arub01_04120</name>
</gene>
<dbReference type="EMBL" id="BSRZ01000001">
    <property type="protein sequence ID" value="GLW62168.1"/>
    <property type="molecule type" value="Genomic_DNA"/>
</dbReference>
<comment type="caution">
    <text evidence="1">The sequence shown here is derived from an EMBL/GenBank/DDBJ whole genome shotgun (WGS) entry which is preliminary data.</text>
</comment>
<evidence type="ECO:0000313" key="2">
    <source>
        <dbReference type="Proteomes" id="UP001165124"/>
    </source>
</evidence>
<sequence>MNGGVAVQHKRLQEQVQAVMLIAMRSDVRAIHTIAGDGRADWRTRAFVRDARRLTLGCAAGLSAVLNRHRPGEDPYGHEICRACGTSTCPTLKAIAEALAAYSIHPSPVDRAEAWRRADEHLGSRGVPLVIEEFAEGFVARPVPGGDGLLVVDRRTGTLTRWPDLPTGELAEHYRRYLRGEL</sequence>
<name>A0A9W6PSH8_9ACTN</name>
<reference evidence="1" key="1">
    <citation type="submission" date="2023-02" db="EMBL/GenBank/DDBJ databases">
        <title>Actinomadura rubrobrunea NBRC 14622.</title>
        <authorList>
            <person name="Ichikawa N."/>
            <person name="Sato H."/>
            <person name="Tonouchi N."/>
        </authorList>
    </citation>
    <scope>NUCLEOTIDE SEQUENCE</scope>
    <source>
        <strain evidence="1">NBRC 14622</strain>
    </source>
</reference>
<dbReference type="Proteomes" id="UP001165124">
    <property type="component" value="Unassembled WGS sequence"/>
</dbReference>
<proteinExistence type="predicted"/>
<evidence type="ECO:0000313" key="1">
    <source>
        <dbReference type="EMBL" id="GLW62168.1"/>
    </source>
</evidence>
<organism evidence="1 2">
    <name type="scientific">Actinomadura rubrobrunea</name>
    <dbReference type="NCBI Taxonomy" id="115335"/>
    <lineage>
        <taxon>Bacteria</taxon>
        <taxon>Bacillati</taxon>
        <taxon>Actinomycetota</taxon>
        <taxon>Actinomycetes</taxon>
        <taxon>Streptosporangiales</taxon>
        <taxon>Thermomonosporaceae</taxon>
        <taxon>Actinomadura</taxon>
    </lineage>
</organism>
<protein>
    <submittedName>
        <fullName evidence="1">Uncharacterized protein</fullName>
    </submittedName>
</protein>
<dbReference type="AlphaFoldDB" id="A0A9W6PSH8"/>
<accession>A0A9W6PSH8</accession>
<dbReference type="RefSeq" id="WP_067911983.1">
    <property type="nucleotide sequence ID" value="NZ_BSRZ01000001.1"/>
</dbReference>
<keyword evidence="2" id="KW-1185">Reference proteome</keyword>